<keyword evidence="1" id="KW-1133">Transmembrane helix</keyword>
<keyword evidence="3" id="KW-1185">Reference proteome</keyword>
<reference evidence="3" key="1">
    <citation type="journal article" date="2015" name="Nat. Genet.">
        <title>The genome and transcriptome of the zoonotic hookworm Ancylostoma ceylanicum identify infection-specific gene families.</title>
        <authorList>
            <person name="Schwarz E.M."/>
            <person name="Hu Y."/>
            <person name="Antoshechkin I."/>
            <person name="Miller M.M."/>
            <person name="Sternberg P.W."/>
            <person name="Aroian R.V."/>
        </authorList>
    </citation>
    <scope>NUCLEOTIDE SEQUENCE</scope>
    <source>
        <strain evidence="3">HY135</strain>
    </source>
</reference>
<evidence type="ECO:0000256" key="1">
    <source>
        <dbReference type="SAM" id="Phobius"/>
    </source>
</evidence>
<keyword evidence="1" id="KW-0472">Membrane</keyword>
<dbReference type="AlphaFoldDB" id="A0A016W117"/>
<organism evidence="2 3">
    <name type="scientific">Ancylostoma ceylanicum</name>
    <dbReference type="NCBI Taxonomy" id="53326"/>
    <lineage>
        <taxon>Eukaryota</taxon>
        <taxon>Metazoa</taxon>
        <taxon>Ecdysozoa</taxon>
        <taxon>Nematoda</taxon>
        <taxon>Chromadorea</taxon>
        <taxon>Rhabditida</taxon>
        <taxon>Rhabditina</taxon>
        <taxon>Rhabditomorpha</taxon>
        <taxon>Strongyloidea</taxon>
        <taxon>Ancylostomatidae</taxon>
        <taxon>Ancylostomatinae</taxon>
        <taxon>Ancylostoma</taxon>
    </lineage>
</organism>
<keyword evidence="1" id="KW-0812">Transmembrane</keyword>
<dbReference type="EMBL" id="JARK01001338">
    <property type="protein sequence ID" value="EYC32698.1"/>
    <property type="molecule type" value="Genomic_DNA"/>
</dbReference>
<proteinExistence type="predicted"/>
<protein>
    <submittedName>
        <fullName evidence="2">Uncharacterized protein</fullName>
    </submittedName>
</protein>
<dbReference type="Proteomes" id="UP000024635">
    <property type="component" value="Unassembled WGS sequence"/>
</dbReference>
<gene>
    <name evidence="2" type="primary">Acey_s0002.g1050</name>
    <name evidence="2" type="ORF">Y032_0002g1050</name>
</gene>
<comment type="caution">
    <text evidence="2">The sequence shown here is derived from an EMBL/GenBank/DDBJ whole genome shotgun (WGS) entry which is preliminary data.</text>
</comment>
<accession>A0A016W117</accession>
<evidence type="ECO:0000313" key="3">
    <source>
        <dbReference type="Proteomes" id="UP000024635"/>
    </source>
</evidence>
<feature type="transmembrane region" description="Helical" evidence="1">
    <location>
        <begin position="6"/>
        <end position="26"/>
    </location>
</feature>
<name>A0A016W117_9BILA</name>
<evidence type="ECO:0000313" key="2">
    <source>
        <dbReference type="EMBL" id="EYC32698.1"/>
    </source>
</evidence>
<sequence>MDSQEQAVYAGMTIGSLICIAPVATFRHDSLIGHAHCGRRYKYGRSFTRPVHLEIAAVREEQFDVAACADILPGR</sequence>